<evidence type="ECO:0000256" key="1">
    <source>
        <dbReference type="PROSITE-ProRule" id="PRU00339"/>
    </source>
</evidence>
<dbReference type="InterPro" id="IPR011990">
    <property type="entry name" value="TPR-like_helical_dom_sf"/>
</dbReference>
<dbReference type="GO" id="GO:0097730">
    <property type="term" value="C:non-motile cilium"/>
    <property type="evidence" value="ECO:0007669"/>
    <property type="project" value="TreeGrafter"/>
</dbReference>
<keyword evidence="2" id="KW-0966">Cell projection</keyword>
<evidence type="ECO:0000313" key="2">
    <source>
        <dbReference type="EMBL" id="CUG87628.1"/>
    </source>
</evidence>
<name>A0A0S4JGT0_BODSA</name>
<feature type="non-terminal residue" evidence="2">
    <location>
        <position position="1"/>
    </location>
</feature>
<dbReference type="PANTHER" id="PTHR44117:SF1">
    <property type="entry name" value="INTRAFLAGELLAR TRANSPORT PROTEIN 88 HOMOLOG"/>
    <property type="match status" value="1"/>
</dbReference>
<keyword evidence="1" id="KW-0802">TPR repeat</keyword>
<dbReference type="PROSITE" id="PS50005">
    <property type="entry name" value="TPR"/>
    <property type="match status" value="1"/>
</dbReference>
<keyword evidence="3" id="KW-1185">Reference proteome</keyword>
<dbReference type="GO" id="GO:0036064">
    <property type="term" value="C:ciliary basal body"/>
    <property type="evidence" value="ECO:0007669"/>
    <property type="project" value="TreeGrafter"/>
</dbReference>
<dbReference type="GO" id="GO:1905515">
    <property type="term" value="P:non-motile cilium assembly"/>
    <property type="evidence" value="ECO:0007669"/>
    <property type="project" value="TreeGrafter"/>
</dbReference>
<dbReference type="Proteomes" id="UP000051952">
    <property type="component" value="Unassembled WGS sequence"/>
</dbReference>
<dbReference type="SMART" id="SM00028">
    <property type="entry name" value="TPR"/>
    <property type="match status" value="3"/>
</dbReference>
<proteinExistence type="predicted"/>
<dbReference type="OrthoDB" id="1926212at2759"/>
<accession>A0A0S4JGT0</accession>
<protein>
    <submittedName>
        <fullName evidence="2">Intraflagellar transport protein IFT88, putative</fullName>
    </submittedName>
</protein>
<dbReference type="SUPFAM" id="SSF48452">
    <property type="entry name" value="TPR-like"/>
    <property type="match status" value="1"/>
</dbReference>
<dbReference type="Gene3D" id="1.25.40.10">
    <property type="entry name" value="Tetratricopeptide repeat domain"/>
    <property type="match status" value="1"/>
</dbReference>
<dbReference type="InterPro" id="IPR019734">
    <property type="entry name" value="TPR_rpt"/>
</dbReference>
<dbReference type="GO" id="GO:0005814">
    <property type="term" value="C:centriole"/>
    <property type="evidence" value="ECO:0007669"/>
    <property type="project" value="TreeGrafter"/>
</dbReference>
<feature type="repeat" description="TPR" evidence="1">
    <location>
        <begin position="133"/>
        <end position="166"/>
    </location>
</feature>
<dbReference type="Pfam" id="PF13414">
    <property type="entry name" value="TPR_11"/>
    <property type="match status" value="1"/>
</dbReference>
<dbReference type="PROSITE" id="PS50293">
    <property type="entry name" value="TPR_REGION"/>
    <property type="match status" value="1"/>
</dbReference>
<dbReference type="VEuPathDB" id="TriTrypDB:BSAL_11160"/>
<dbReference type="AlphaFoldDB" id="A0A0S4JGT0"/>
<gene>
    <name evidence="2" type="ORF">BSAL_11160</name>
</gene>
<keyword evidence="2" id="KW-0282">Flagellum</keyword>
<feature type="non-terminal residue" evidence="2">
    <location>
        <position position="199"/>
    </location>
</feature>
<organism evidence="2 3">
    <name type="scientific">Bodo saltans</name>
    <name type="common">Flagellated protozoan</name>
    <dbReference type="NCBI Taxonomy" id="75058"/>
    <lineage>
        <taxon>Eukaryota</taxon>
        <taxon>Discoba</taxon>
        <taxon>Euglenozoa</taxon>
        <taxon>Kinetoplastea</taxon>
        <taxon>Metakinetoplastina</taxon>
        <taxon>Eubodonida</taxon>
        <taxon>Bodonidae</taxon>
        <taxon>Bodo</taxon>
    </lineage>
</organism>
<keyword evidence="2" id="KW-0969">Cilium</keyword>
<dbReference type="PANTHER" id="PTHR44117">
    <property type="entry name" value="INTRAFLAGELLAR TRANSPORT PROTEIN 88 HOMOLOG"/>
    <property type="match status" value="1"/>
</dbReference>
<sequence length="199" mass="23265">KDVLVDDALHNEIKARRKQYLNYITTSARLIAPVLDKDWRVGYDYLIEQLRHYEMKDPSSRLASELEMCKCLNYLKFKKFKEAIDGLKAFEKKDKFLRSRAATNLAYLYFLEGDYDSGEKYADMSIEADRYNAKALVNKGNFLYMKGEYDRSRQLYNDALAVEADNIEAIYNLGLATKQLNLYDESIRVFKRVLTLVDS</sequence>
<evidence type="ECO:0000313" key="3">
    <source>
        <dbReference type="Proteomes" id="UP000051952"/>
    </source>
</evidence>
<reference evidence="3" key="1">
    <citation type="submission" date="2015-09" db="EMBL/GenBank/DDBJ databases">
        <authorList>
            <consortium name="Pathogen Informatics"/>
        </authorList>
    </citation>
    <scope>NUCLEOTIDE SEQUENCE [LARGE SCALE GENOMIC DNA]</scope>
    <source>
        <strain evidence="3">Lake Konstanz</strain>
    </source>
</reference>
<dbReference type="EMBL" id="CYKH01001560">
    <property type="protein sequence ID" value="CUG87628.1"/>
    <property type="molecule type" value="Genomic_DNA"/>
</dbReference>
<dbReference type="GO" id="GO:0019894">
    <property type="term" value="F:kinesin binding"/>
    <property type="evidence" value="ECO:0007669"/>
    <property type="project" value="TreeGrafter"/>
</dbReference>
<dbReference type="GO" id="GO:0042073">
    <property type="term" value="P:intraciliary transport"/>
    <property type="evidence" value="ECO:0007669"/>
    <property type="project" value="TreeGrafter"/>
</dbReference>
<dbReference type="GO" id="GO:0097546">
    <property type="term" value="C:ciliary base"/>
    <property type="evidence" value="ECO:0007669"/>
    <property type="project" value="TreeGrafter"/>
</dbReference>